<dbReference type="InterPro" id="IPR036736">
    <property type="entry name" value="ACP-like_sf"/>
</dbReference>
<dbReference type="SMART" id="SM00823">
    <property type="entry name" value="PKS_PP"/>
    <property type="match status" value="1"/>
</dbReference>
<dbReference type="Pfam" id="PF00668">
    <property type="entry name" value="Condensation"/>
    <property type="match status" value="1"/>
</dbReference>
<dbReference type="Pfam" id="PF00501">
    <property type="entry name" value="AMP-binding"/>
    <property type="match status" value="1"/>
</dbReference>
<gene>
    <name evidence="6" type="ORF">IHE55_07635</name>
</gene>
<comment type="caution">
    <text evidence="6">The sequence shown here is derived from an EMBL/GenBank/DDBJ whole genome shotgun (WGS) entry which is preliminary data.</text>
</comment>
<dbReference type="PANTHER" id="PTHR45527:SF1">
    <property type="entry name" value="FATTY ACID SYNTHASE"/>
    <property type="match status" value="1"/>
</dbReference>
<dbReference type="SUPFAM" id="SSF56801">
    <property type="entry name" value="Acetyl-CoA synthetase-like"/>
    <property type="match status" value="1"/>
</dbReference>
<reference evidence="6 7" key="1">
    <citation type="submission" date="2020-09" db="EMBL/GenBank/DDBJ databases">
        <title>Biosynthesis of the nuclear factor of activated T cells inhibitor NFAT-133 and its congeners in Streptomyces pactum.</title>
        <authorList>
            <person name="Zhou W."/>
            <person name="Posri P."/>
            <person name="Abugrain M.E."/>
            <person name="Weisberg A.J."/>
            <person name="Chang J.H."/>
            <person name="Mahmud T."/>
        </authorList>
    </citation>
    <scope>NUCLEOTIDE SEQUENCE [LARGE SCALE GENOMIC DNA]</scope>
    <source>
        <strain evidence="6 7">ATCC 27456</strain>
    </source>
</reference>
<feature type="region of interest" description="Disordered" evidence="4">
    <location>
        <begin position="1044"/>
        <end position="1084"/>
    </location>
</feature>
<dbReference type="PANTHER" id="PTHR45527">
    <property type="entry name" value="NONRIBOSOMAL PEPTIDE SYNTHETASE"/>
    <property type="match status" value="1"/>
</dbReference>
<dbReference type="InterPro" id="IPR001242">
    <property type="entry name" value="Condensation_dom"/>
</dbReference>
<evidence type="ECO:0000256" key="4">
    <source>
        <dbReference type="SAM" id="MobiDB-lite"/>
    </source>
</evidence>
<evidence type="ECO:0000256" key="3">
    <source>
        <dbReference type="ARBA" id="ARBA00022553"/>
    </source>
</evidence>
<evidence type="ECO:0000313" key="6">
    <source>
        <dbReference type="EMBL" id="MBH5334675.1"/>
    </source>
</evidence>
<keyword evidence="7" id="KW-1185">Reference proteome</keyword>
<dbReference type="Gene3D" id="2.30.38.10">
    <property type="entry name" value="Luciferase, Domain 3"/>
    <property type="match status" value="1"/>
</dbReference>
<dbReference type="PRINTS" id="PR00154">
    <property type="entry name" value="AMPBINDING"/>
</dbReference>
<dbReference type="Gene3D" id="3.30.559.10">
    <property type="entry name" value="Chloramphenicol acetyltransferase-like domain"/>
    <property type="match status" value="1"/>
</dbReference>
<dbReference type="Proteomes" id="UP000807371">
    <property type="component" value="Unassembled WGS sequence"/>
</dbReference>
<dbReference type="InterPro" id="IPR009081">
    <property type="entry name" value="PP-bd_ACP"/>
</dbReference>
<evidence type="ECO:0000256" key="2">
    <source>
        <dbReference type="ARBA" id="ARBA00022450"/>
    </source>
</evidence>
<dbReference type="Gene3D" id="3.30.559.30">
    <property type="entry name" value="Nonribosomal peptide synthetase, condensation domain"/>
    <property type="match status" value="1"/>
</dbReference>
<dbReference type="Gene3D" id="3.40.50.980">
    <property type="match status" value="2"/>
</dbReference>
<dbReference type="SUPFAM" id="SSF52777">
    <property type="entry name" value="CoA-dependent acyltransferases"/>
    <property type="match status" value="2"/>
</dbReference>
<dbReference type="InterPro" id="IPR020845">
    <property type="entry name" value="AMP-binding_CS"/>
</dbReference>
<dbReference type="EMBL" id="JACYXC010000001">
    <property type="protein sequence ID" value="MBH5334675.1"/>
    <property type="molecule type" value="Genomic_DNA"/>
</dbReference>
<feature type="domain" description="Carrier" evidence="5">
    <location>
        <begin position="972"/>
        <end position="1047"/>
    </location>
</feature>
<dbReference type="InterPro" id="IPR000873">
    <property type="entry name" value="AMP-dep_synth/lig_dom"/>
</dbReference>
<dbReference type="InterPro" id="IPR020806">
    <property type="entry name" value="PKS_PP-bd"/>
</dbReference>
<proteinExistence type="predicted"/>
<feature type="compositionally biased region" description="Basic and acidic residues" evidence="4">
    <location>
        <begin position="1051"/>
        <end position="1064"/>
    </location>
</feature>
<dbReference type="InterPro" id="IPR010071">
    <property type="entry name" value="AA_adenyl_dom"/>
</dbReference>
<keyword evidence="3" id="KW-0597">Phosphoprotein</keyword>
<dbReference type="PROSITE" id="PS00455">
    <property type="entry name" value="AMP_BINDING"/>
    <property type="match status" value="1"/>
</dbReference>
<evidence type="ECO:0000313" key="7">
    <source>
        <dbReference type="Proteomes" id="UP000807371"/>
    </source>
</evidence>
<organism evidence="6 7">
    <name type="scientific">Streptomyces pactum</name>
    <dbReference type="NCBI Taxonomy" id="68249"/>
    <lineage>
        <taxon>Bacteria</taxon>
        <taxon>Bacillati</taxon>
        <taxon>Actinomycetota</taxon>
        <taxon>Actinomycetes</taxon>
        <taxon>Kitasatosporales</taxon>
        <taxon>Streptomycetaceae</taxon>
        <taxon>Streptomyces</taxon>
    </lineage>
</organism>
<dbReference type="InterPro" id="IPR023213">
    <property type="entry name" value="CAT-like_dom_sf"/>
</dbReference>
<sequence length="1084" mass="118749">MLRERQPAEDVFPLSVMQQGIWFLEQLRPHNPAYVIPAAAHIRGRLDTGVLRAAVQEIVRRHEALRTTFQVRDGRPVQVVRRELAVPLTETDLRGGPADPHSRIAEALAVPFDLAAGPLLRLELLRTGEEEYVLLAAMHHLVSDGWSVKVLLSELSALYEAFAAGRPSPLPALAVQYGDFATWQQRELGREALAADLAYWREHLAGAPEALALHTDRPRPAVQGFNGGSVPFALTAELMAALTAVGRARGATPYMVLLAVFAVLLHRYSGQDDVVVGVPTAGRGRAEVEPLIGFFVNTLPVRARLHGEPSFAEVLDRVREACLGAYAHERVPFERIVEELRPPRDLSRPPVFQVSLSYQGDPLPVLDIAGLEFRRMNLLADGARFDLELQFFATAGGGLTGWFEYDRDLFDRDTIDRLAGHFRRVAELVAADPAARVDGLPLLDEAGRAAVLAAGRGPEREWPEAGWVHECVAERARLAPDAPAVRFEGTTVTYRELNARANRLAHRLRRRGVGRDVPVGVCLERSVELVVSLLAVLKAGGAYVPLDPSHPPARLARVVGTAGMPVVLAAPDTRGVLPGTAEVLDVVGSAASWADEPDTDPQVVVGPEDLAYVIYTSGSTGEPKGVMNVHAAIRNRLLWMQDAYRLGADDRVLQKTPFSFDVSVWEFFWPLMTGATLVVARPGGHRDAGHLVDTIRAERITTAHFVPSMLQVFLRQPGVDRLPSLRRVVCSGEALPRELQDRFLATCPAELHNLYGPTEAAVDVTAWECVRDGDPRPVPIGRPIANTRVYVLDRHRRPVPFGVPGELYLAGRQLARGYLGRPDLTAERFVADPYGDGPADRMYATGDLARFRADGTVEYLGRLDHQVKLRGLRIELGEIEAQLAGHDRVREAVVTAHRHGADDVRLVAYLTGDPVPEPGELAAYLRERLPEYMVPAAFVALPRMPLTANGKADRAALPAPEFTAAPRAAYAAPQEGLERTLAEVWRSVLGVERVGRDDNFFELGGHSLLMSRLQAELAAGHHIQVSMVELFQHPTVGALAAHLRRPAGAAGRERDGAGRAETRRRSQNQRQAAAARRTRSRNGR</sequence>
<protein>
    <submittedName>
        <fullName evidence="6">Amino acid adenylation domain-containing protein</fullName>
    </submittedName>
</protein>
<dbReference type="InterPro" id="IPR025110">
    <property type="entry name" value="AMP-bd_C"/>
</dbReference>
<dbReference type="Gene3D" id="1.10.1200.10">
    <property type="entry name" value="ACP-like"/>
    <property type="match status" value="1"/>
</dbReference>
<dbReference type="NCBIfam" id="TIGR01733">
    <property type="entry name" value="AA-adenyl-dom"/>
    <property type="match status" value="1"/>
</dbReference>
<dbReference type="SUPFAM" id="SSF47336">
    <property type="entry name" value="ACP-like"/>
    <property type="match status" value="1"/>
</dbReference>
<evidence type="ECO:0000259" key="5">
    <source>
        <dbReference type="PROSITE" id="PS50075"/>
    </source>
</evidence>
<dbReference type="InterPro" id="IPR020459">
    <property type="entry name" value="AMP-binding"/>
</dbReference>
<accession>A0ABS0NHL7</accession>
<evidence type="ECO:0000256" key="1">
    <source>
        <dbReference type="ARBA" id="ARBA00001957"/>
    </source>
</evidence>
<dbReference type="PROSITE" id="PS50075">
    <property type="entry name" value="CARRIER"/>
    <property type="match status" value="1"/>
</dbReference>
<dbReference type="Pfam" id="PF13193">
    <property type="entry name" value="AMP-binding_C"/>
    <property type="match status" value="1"/>
</dbReference>
<comment type="cofactor">
    <cofactor evidence="1">
        <name>pantetheine 4'-phosphate</name>
        <dbReference type="ChEBI" id="CHEBI:47942"/>
    </cofactor>
</comment>
<keyword evidence="2" id="KW-0596">Phosphopantetheine</keyword>
<dbReference type="CDD" id="cd19531">
    <property type="entry name" value="LCL_NRPS-like"/>
    <property type="match status" value="1"/>
</dbReference>
<dbReference type="CDD" id="cd17646">
    <property type="entry name" value="A_NRPS_AB3403-like"/>
    <property type="match status" value="1"/>
</dbReference>
<dbReference type="Gene3D" id="3.30.300.30">
    <property type="match status" value="1"/>
</dbReference>
<dbReference type="InterPro" id="IPR045851">
    <property type="entry name" value="AMP-bd_C_sf"/>
</dbReference>
<name>A0ABS0NHL7_9ACTN</name>
<dbReference type="Pfam" id="PF00550">
    <property type="entry name" value="PP-binding"/>
    <property type="match status" value="1"/>
</dbReference>